<feature type="compositionally biased region" description="Basic and acidic residues" evidence="1">
    <location>
        <begin position="171"/>
        <end position="182"/>
    </location>
</feature>
<evidence type="ECO:0000256" key="2">
    <source>
        <dbReference type="SAM" id="SignalP"/>
    </source>
</evidence>
<dbReference type="SUPFAM" id="SSF47473">
    <property type="entry name" value="EF-hand"/>
    <property type="match status" value="1"/>
</dbReference>
<dbReference type="Pfam" id="PF13202">
    <property type="entry name" value="EF-hand_5"/>
    <property type="match status" value="4"/>
</dbReference>
<feature type="chain" id="PRO_5013020915" evidence="2">
    <location>
        <begin position="29"/>
        <end position="207"/>
    </location>
</feature>
<feature type="domain" description="EF-hand" evidence="3">
    <location>
        <begin position="135"/>
        <end position="170"/>
    </location>
</feature>
<keyword evidence="2" id="KW-0732">Signal</keyword>
<dbReference type="PROSITE" id="PS50222">
    <property type="entry name" value="EF_HAND_2"/>
    <property type="match status" value="1"/>
</dbReference>
<dbReference type="OrthoDB" id="5470953at2"/>
<dbReference type="PROSITE" id="PS00018">
    <property type="entry name" value="EF_HAND_1"/>
    <property type="match status" value="3"/>
</dbReference>
<dbReference type="Gene3D" id="1.10.238.10">
    <property type="entry name" value="EF-hand"/>
    <property type="match status" value="2"/>
</dbReference>
<dbReference type="Proteomes" id="UP000186098">
    <property type="component" value="Unassembled WGS sequence"/>
</dbReference>
<dbReference type="InterPro" id="IPR018247">
    <property type="entry name" value="EF_Hand_1_Ca_BS"/>
</dbReference>
<feature type="signal peptide" evidence="2">
    <location>
        <begin position="1"/>
        <end position="28"/>
    </location>
</feature>
<evidence type="ECO:0000313" key="5">
    <source>
        <dbReference type="Proteomes" id="UP000186098"/>
    </source>
</evidence>
<evidence type="ECO:0000313" key="4">
    <source>
        <dbReference type="EMBL" id="SIS65567.1"/>
    </source>
</evidence>
<evidence type="ECO:0000256" key="1">
    <source>
        <dbReference type="SAM" id="MobiDB-lite"/>
    </source>
</evidence>
<feature type="region of interest" description="Disordered" evidence="1">
    <location>
        <begin position="171"/>
        <end position="207"/>
    </location>
</feature>
<dbReference type="InterPro" id="IPR011992">
    <property type="entry name" value="EF-hand-dom_pair"/>
</dbReference>
<dbReference type="GO" id="GO:0005509">
    <property type="term" value="F:calcium ion binding"/>
    <property type="evidence" value="ECO:0007669"/>
    <property type="project" value="InterPro"/>
</dbReference>
<protein>
    <submittedName>
        <fullName evidence="4">EF hand</fullName>
    </submittedName>
</protein>
<proteinExistence type="predicted"/>
<dbReference type="RefSeq" id="WP_076363916.1">
    <property type="nucleotide sequence ID" value="NZ_FTOM01000002.1"/>
</dbReference>
<accession>A0A1N7KVK7</accession>
<evidence type="ECO:0000259" key="3">
    <source>
        <dbReference type="PROSITE" id="PS50222"/>
    </source>
</evidence>
<dbReference type="EMBL" id="FTOM01000002">
    <property type="protein sequence ID" value="SIS65567.1"/>
    <property type="molecule type" value="Genomic_DNA"/>
</dbReference>
<dbReference type="AlphaFoldDB" id="A0A1N7KVK7"/>
<name>A0A1N7KVK7_9RHOB</name>
<sequence>MKMNRFWSAGVSALVAAGVLGTVLPAMANDAPVAPRAGAMGPAMDGAPLMRRGVIDLMTLDADGDGRVTPEEIAAGRAAKVAGIDADKDGKISQAELVAQSMARHREVAERMAAERIKAQDADGDGLLSAEELLARPAPSARLFDRLDRNDDGALDRDELARAQARMDRHFGRDRDRGDRFAHRMSPWGKDCDRGAPMAPPANAPAE</sequence>
<gene>
    <name evidence="4" type="ORF">SAMN05421795_102212</name>
</gene>
<dbReference type="STRING" id="407234.SAMN05421795_102212"/>
<feature type="compositionally biased region" description="Pro residues" evidence="1">
    <location>
        <begin position="198"/>
        <end position="207"/>
    </location>
</feature>
<keyword evidence="5" id="KW-1185">Reference proteome</keyword>
<reference evidence="5" key="1">
    <citation type="submission" date="2017-01" db="EMBL/GenBank/DDBJ databases">
        <authorList>
            <person name="Varghese N."/>
            <person name="Submissions S."/>
        </authorList>
    </citation>
    <scope>NUCLEOTIDE SEQUENCE [LARGE SCALE GENOMIC DNA]</scope>
    <source>
        <strain evidence="5">DSM 18714</strain>
    </source>
</reference>
<organism evidence="4 5">
    <name type="scientific">Phaeovulum vinaykumarii</name>
    <dbReference type="NCBI Taxonomy" id="407234"/>
    <lineage>
        <taxon>Bacteria</taxon>
        <taxon>Pseudomonadati</taxon>
        <taxon>Pseudomonadota</taxon>
        <taxon>Alphaproteobacteria</taxon>
        <taxon>Rhodobacterales</taxon>
        <taxon>Paracoccaceae</taxon>
        <taxon>Phaeovulum</taxon>
    </lineage>
</organism>
<dbReference type="InterPro" id="IPR002048">
    <property type="entry name" value="EF_hand_dom"/>
</dbReference>